<evidence type="ECO:0000256" key="3">
    <source>
        <dbReference type="ARBA" id="ARBA00022691"/>
    </source>
</evidence>
<dbReference type="Pfam" id="PF01596">
    <property type="entry name" value="Methyltransf_3"/>
    <property type="match status" value="1"/>
</dbReference>
<dbReference type="PANTHER" id="PTHR10509:SF14">
    <property type="entry name" value="CAFFEOYL-COA O-METHYLTRANSFERASE 3-RELATED"/>
    <property type="match status" value="1"/>
</dbReference>
<feature type="binding site" evidence="4">
    <location>
        <position position="93"/>
    </location>
    <ligand>
        <name>S-adenosyl-L-methionine</name>
        <dbReference type="ChEBI" id="CHEBI:59789"/>
    </ligand>
</feature>
<accession>A0A1I5UCL8</accession>
<dbReference type="PROSITE" id="PS51682">
    <property type="entry name" value="SAM_OMT_I"/>
    <property type="match status" value="1"/>
</dbReference>
<dbReference type="HAMAP" id="MF_02217">
    <property type="entry name" value="TrmR_methyltr"/>
    <property type="match status" value="1"/>
</dbReference>
<keyword evidence="4" id="KW-0460">Magnesium</keyword>
<protein>
    <recommendedName>
        <fullName evidence="4">tRNA 5-hydroxyuridine methyltransferase</fullName>
        <ecNumber evidence="4">2.1.1.-</ecNumber>
    </recommendedName>
    <alternativeName>
        <fullName evidence="4">ho5U methyltransferase</fullName>
    </alternativeName>
</protein>
<dbReference type="SUPFAM" id="SSF53335">
    <property type="entry name" value="S-adenosyl-L-methionine-dependent methyltransferases"/>
    <property type="match status" value="1"/>
</dbReference>
<feature type="binding site" evidence="4">
    <location>
        <position position="184"/>
    </location>
    <ligand>
        <name>Mg(2+)</name>
        <dbReference type="ChEBI" id="CHEBI:18420"/>
    </ligand>
</feature>
<dbReference type="GO" id="GO:0008171">
    <property type="term" value="F:O-methyltransferase activity"/>
    <property type="evidence" value="ECO:0007669"/>
    <property type="project" value="InterPro"/>
</dbReference>
<dbReference type="InterPro" id="IPR050362">
    <property type="entry name" value="Cation-dep_OMT"/>
</dbReference>
<keyword evidence="2 4" id="KW-0808">Transferase</keyword>
<organism evidence="5 6">
    <name type="scientific">Salibacterium halotolerans</name>
    <dbReference type="NCBI Taxonomy" id="1884432"/>
    <lineage>
        <taxon>Bacteria</taxon>
        <taxon>Bacillati</taxon>
        <taxon>Bacillota</taxon>
        <taxon>Bacilli</taxon>
        <taxon>Bacillales</taxon>
        <taxon>Bacillaceae</taxon>
    </lineage>
</organism>
<keyword evidence="6" id="KW-1185">Reference proteome</keyword>
<dbReference type="GO" id="GO:0030488">
    <property type="term" value="P:tRNA methylation"/>
    <property type="evidence" value="ECO:0007669"/>
    <property type="project" value="UniProtKB-UniRule"/>
</dbReference>
<evidence type="ECO:0000256" key="2">
    <source>
        <dbReference type="ARBA" id="ARBA00022679"/>
    </source>
</evidence>
<evidence type="ECO:0000256" key="4">
    <source>
        <dbReference type="HAMAP-Rule" id="MF_02217"/>
    </source>
</evidence>
<reference evidence="6" key="1">
    <citation type="submission" date="2016-10" db="EMBL/GenBank/DDBJ databases">
        <authorList>
            <person name="Varghese N."/>
            <person name="Submissions S."/>
        </authorList>
    </citation>
    <scope>NUCLEOTIDE SEQUENCE [LARGE SCALE GENOMIC DNA]</scope>
    <source>
        <strain evidence="6">S7</strain>
    </source>
</reference>
<feature type="binding site" evidence="4">
    <location>
        <position position="158"/>
    </location>
    <ligand>
        <name>S-adenosyl-L-methionine</name>
        <dbReference type="ChEBI" id="CHEBI:59789"/>
    </ligand>
</feature>
<comment type="similarity">
    <text evidence="4">Belongs to the class I-like SAM-binding methyltransferase superfamily. Cation-dependent O-methyltransferase family.</text>
</comment>
<dbReference type="PANTHER" id="PTHR10509">
    <property type="entry name" value="O-METHYLTRANSFERASE-RELATED"/>
    <property type="match status" value="1"/>
</dbReference>
<dbReference type="AlphaFoldDB" id="A0A1I5UCL8"/>
<comment type="catalytic activity">
    <reaction evidence="4">
        <text>5-hydroxyuridine(34) in tRNA + S-adenosyl-L-methionine = 5-methoxyuridine(34) in tRNA + S-adenosyl-L-homocysteine + H(+)</text>
        <dbReference type="Rhea" id="RHEA:60524"/>
        <dbReference type="Rhea" id="RHEA-COMP:13381"/>
        <dbReference type="Rhea" id="RHEA-COMP:15591"/>
        <dbReference type="ChEBI" id="CHEBI:15378"/>
        <dbReference type="ChEBI" id="CHEBI:57856"/>
        <dbReference type="ChEBI" id="CHEBI:59789"/>
        <dbReference type="ChEBI" id="CHEBI:136877"/>
        <dbReference type="ChEBI" id="CHEBI:143860"/>
    </reaction>
</comment>
<dbReference type="EC" id="2.1.1.-" evidence="4"/>
<proteinExistence type="inferred from homology"/>
<feature type="binding site" evidence="4">
    <location>
        <begin position="138"/>
        <end position="139"/>
    </location>
    <ligand>
        <name>S-adenosyl-L-methionine</name>
        <dbReference type="ChEBI" id="CHEBI:59789"/>
    </ligand>
</feature>
<dbReference type="GO" id="GO:0000287">
    <property type="term" value="F:magnesium ion binding"/>
    <property type="evidence" value="ECO:0007669"/>
    <property type="project" value="UniProtKB-UniRule"/>
</dbReference>
<dbReference type="InterPro" id="IPR029063">
    <property type="entry name" value="SAM-dependent_MTases_sf"/>
</dbReference>
<dbReference type="CDD" id="cd02440">
    <property type="entry name" value="AdoMet_MTases"/>
    <property type="match status" value="1"/>
</dbReference>
<dbReference type="Gene3D" id="3.40.50.150">
    <property type="entry name" value="Vaccinia Virus protein VP39"/>
    <property type="match status" value="1"/>
</dbReference>
<dbReference type="EMBL" id="FOXD01000013">
    <property type="protein sequence ID" value="SFP92908.1"/>
    <property type="molecule type" value="Genomic_DNA"/>
</dbReference>
<feature type="binding site" evidence="4">
    <location>
        <position position="110"/>
    </location>
    <ligand>
        <name>S-adenosyl-L-methionine</name>
        <dbReference type="ChEBI" id="CHEBI:59789"/>
    </ligand>
</feature>
<feature type="binding site" evidence="4">
    <location>
        <position position="158"/>
    </location>
    <ligand>
        <name>Mg(2+)</name>
        <dbReference type="ChEBI" id="CHEBI:18420"/>
    </ligand>
</feature>
<comment type="subunit">
    <text evidence="4">Homodimer.</text>
</comment>
<dbReference type="GO" id="GO:0008757">
    <property type="term" value="F:S-adenosylmethionine-dependent methyltransferase activity"/>
    <property type="evidence" value="ECO:0007669"/>
    <property type="project" value="TreeGrafter"/>
</dbReference>
<comment type="function">
    <text evidence="4">Catalyzes the methylation of 5-hydroxyuridine (ho5U) to form 5-methoxyuridine (mo5U) at position 34 in tRNAs.</text>
</comment>
<keyword evidence="1 4" id="KW-0489">Methyltransferase</keyword>
<evidence type="ECO:0000256" key="1">
    <source>
        <dbReference type="ARBA" id="ARBA00022603"/>
    </source>
</evidence>
<feature type="binding site" evidence="4">
    <location>
        <position position="185"/>
    </location>
    <ligand>
        <name>Mg(2+)</name>
        <dbReference type="ChEBI" id="CHEBI:18420"/>
    </ligand>
</feature>
<dbReference type="STRING" id="1884432.SAMN05518683_1133"/>
<feature type="binding site" evidence="4">
    <location>
        <position position="63"/>
    </location>
    <ligand>
        <name>S-adenosyl-L-methionine</name>
        <dbReference type="ChEBI" id="CHEBI:59789"/>
    </ligand>
</feature>
<dbReference type="GO" id="GO:0016300">
    <property type="term" value="F:tRNA (uridine) methyltransferase activity"/>
    <property type="evidence" value="ECO:0007669"/>
    <property type="project" value="UniProtKB-UniRule"/>
</dbReference>
<keyword evidence="4" id="KW-0479">Metal-binding</keyword>
<name>A0A1I5UCL8_9BACI</name>
<keyword evidence="3 4" id="KW-0949">S-adenosyl-L-methionine</keyword>
<dbReference type="InterPro" id="IPR043675">
    <property type="entry name" value="TrmR_methyltr"/>
</dbReference>
<gene>
    <name evidence="4" type="primary">trmR</name>
    <name evidence="5" type="ORF">SAMN05518683_1133</name>
</gene>
<dbReference type="Proteomes" id="UP000198892">
    <property type="component" value="Unassembled WGS sequence"/>
</dbReference>
<evidence type="ECO:0000313" key="5">
    <source>
        <dbReference type="EMBL" id="SFP92908.1"/>
    </source>
</evidence>
<sequence length="239" mass="27323">MNQKENLCKTQGNRIPFQNQRYRGQRMKDQSAIQTYMECLNKKDHTLFRNMEAFARDEGVPIMEKDAMEVVLQLLQVHDSRRILEIGTAIGYSALRMASALPEAHVISVEKDETSYERALEFREKSGLASRTSFHKGDALERVPILDEEDAFDVLFIDAAKGKYRNFFDTYFPYVKHNGLVISDNVFFKGLAAEPEKASGRLRPMVDKIRSFNEYLCSHPEVETSFLPVGDGVAVSRKT</sequence>
<keyword evidence="4" id="KW-0819">tRNA processing</keyword>
<dbReference type="InterPro" id="IPR002935">
    <property type="entry name" value="SAM_O-MeTrfase"/>
</dbReference>
<evidence type="ECO:0000313" key="6">
    <source>
        <dbReference type="Proteomes" id="UP000198892"/>
    </source>
</evidence>